<gene>
    <name evidence="1" type="ORF">An09g00370</name>
</gene>
<dbReference type="GeneID" id="84591930"/>
<dbReference type="AlphaFoldDB" id="A0AAJ8BZR1"/>
<evidence type="ECO:0000313" key="1">
    <source>
        <dbReference type="RefSeq" id="XP_059606683.1"/>
    </source>
</evidence>
<dbReference type="RefSeq" id="XP_059606683.1">
    <property type="nucleotide sequence ID" value="XM_059749540.1"/>
</dbReference>
<sequence>MALRKTEASEESPELVLGREVWEVQTGDDKTAIFNICFDFGEHFSGLLIGVAKAFIRYDYCTEGRLGNGSERGGRGLHAPEGGHFQNPVQEAGIDFVEVVAIGEREEESGVSRLRPWSE</sequence>
<name>A0AAJ8BZR1_ASPNG</name>
<dbReference type="VEuPathDB" id="FungiDB:An09g00370"/>
<proteinExistence type="predicted"/>
<dbReference type="KEGG" id="ang:An09g00370"/>
<reference evidence="1" key="2">
    <citation type="submission" date="2025-08" db="UniProtKB">
        <authorList>
            <consortium name="RefSeq"/>
        </authorList>
    </citation>
    <scope>IDENTIFICATION</scope>
</reference>
<accession>A0AAJ8BZR1</accession>
<organism evidence="1">
    <name type="scientific">Aspergillus niger</name>
    <dbReference type="NCBI Taxonomy" id="5061"/>
    <lineage>
        <taxon>Eukaryota</taxon>
        <taxon>Fungi</taxon>
        <taxon>Dikarya</taxon>
        <taxon>Ascomycota</taxon>
        <taxon>Pezizomycotina</taxon>
        <taxon>Eurotiomycetes</taxon>
        <taxon>Eurotiomycetidae</taxon>
        <taxon>Eurotiales</taxon>
        <taxon>Aspergillaceae</taxon>
        <taxon>Aspergillus</taxon>
        <taxon>Aspergillus subgen. Circumdati</taxon>
    </lineage>
</organism>
<protein>
    <submittedName>
        <fullName evidence="1">Uncharacterized protein</fullName>
    </submittedName>
</protein>
<reference evidence="1" key="1">
    <citation type="submission" date="2025-02" db="EMBL/GenBank/DDBJ databases">
        <authorList>
            <consortium name="NCBI Genome Project"/>
        </authorList>
    </citation>
    <scope>NUCLEOTIDE SEQUENCE</scope>
</reference>